<organism evidence="1 2">
    <name type="scientific">Puccinia sorghi</name>
    <dbReference type="NCBI Taxonomy" id="27349"/>
    <lineage>
        <taxon>Eukaryota</taxon>
        <taxon>Fungi</taxon>
        <taxon>Dikarya</taxon>
        <taxon>Basidiomycota</taxon>
        <taxon>Pucciniomycotina</taxon>
        <taxon>Pucciniomycetes</taxon>
        <taxon>Pucciniales</taxon>
        <taxon>Pucciniaceae</taxon>
        <taxon>Puccinia</taxon>
    </lineage>
</organism>
<sequence length="202" mass="22820">MRAAVWMRAQTHTDAIHAGSVDSSGKRHCVMSDKTAAEMTDSQQQGSSKELLSEKLSELQIEEILSCTKVQESVEHTDPAAAIMHDIELGDLDEKIAQKLEQIKARSIPLLANPTGEASRWLLRQDPDAPKRRWLVARNTENEMEISVDVCLLLFLPSMSLLILTPRPTVFSYLVTVRCYWHLDVFNATKWFARLTRRTSTG</sequence>
<comment type="caution">
    <text evidence="1">The sequence shown here is derived from an EMBL/GenBank/DDBJ whole genome shotgun (WGS) entry which is preliminary data.</text>
</comment>
<dbReference type="AlphaFoldDB" id="A0A0L6VBN8"/>
<keyword evidence="2" id="KW-1185">Reference proteome</keyword>
<evidence type="ECO:0000313" key="2">
    <source>
        <dbReference type="Proteomes" id="UP000037035"/>
    </source>
</evidence>
<evidence type="ECO:0000313" key="1">
    <source>
        <dbReference type="EMBL" id="KNZ57962.1"/>
    </source>
</evidence>
<reference evidence="1 2" key="1">
    <citation type="submission" date="2015-08" db="EMBL/GenBank/DDBJ databases">
        <title>Next Generation Sequencing and Analysis of the Genome of Puccinia sorghi L Schw, the Causal Agent of Maize Common Rust.</title>
        <authorList>
            <person name="Rochi L."/>
            <person name="Burguener G."/>
            <person name="Darino M."/>
            <person name="Turjanski A."/>
            <person name="Kreff E."/>
            <person name="Dieguez M.J."/>
            <person name="Sacco F."/>
        </authorList>
    </citation>
    <scope>NUCLEOTIDE SEQUENCE [LARGE SCALE GENOMIC DNA]</scope>
    <source>
        <strain evidence="1 2">RO10H11247</strain>
    </source>
</reference>
<accession>A0A0L6VBN8</accession>
<dbReference type="OrthoDB" id="2502944at2759"/>
<dbReference type="VEuPathDB" id="FungiDB:VP01_2030g4"/>
<dbReference type="EMBL" id="LAVV01006872">
    <property type="protein sequence ID" value="KNZ57962.1"/>
    <property type="molecule type" value="Genomic_DNA"/>
</dbReference>
<protein>
    <submittedName>
        <fullName evidence="1">Uncharacterized protein</fullName>
    </submittedName>
</protein>
<name>A0A0L6VBN8_9BASI</name>
<proteinExistence type="predicted"/>
<gene>
    <name evidence="1" type="ORF">VP01_2030g4</name>
</gene>
<dbReference type="Proteomes" id="UP000037035">
    <property type="component" value="Unassembled WGS sequence"/>
</dbReference>